<accession>A0A1F6TEK1</accession>
<comment type="similarity">
    <text evidence="1">Belongs to the phD/YefM antitoxin family.</text>
</comment>
<gene>
    <name evidence="2" type="ORF">A2150_03530</name>
</gene>
<name>A0A1F6TEK1_9PROT</name>
<dbReference type="InterPro" id="IPR036165">
    <property type="entry name" value="YefM-like_sf"/>
</dbReference>
<dbReference type="AlphaFoldDB" id="A0A1F6TEK1"/>
<evidence type="ECO:0000256" key="1">
    <source>
        <dbReference type="ARBA" id="ARBA00009981"/>
    </source>
</evidence>
<organism evidence="2 3">
    <name type="scientific">Candidatus Muproteobacteria bacterium RBG_16_64_11</name>
    <dbReference type="NCBI Taxonomy" id="1817758"/>
    <lineage>
        <taxon>Bacteria</taxon>
        <taxon>Pseudomonadati</taxon>
        <taxon>Pseudomonadota</taxon>
        <taxon>Candidatus Muproteobacteria</taxon>
    </lineage>
</organism>
<dbReference type="EMBL" id="MFSS01000053">
    <property type="protein sequence ID" value="OGI43499.1"/>
    <property type="molecule type" value="Genomic_DNA"/>
</dbReference>
<sequence>MKIAAKDLHAHIRRILTAVERGQEVVITVRGKARAKIVPMQEKKVVAARKGTALFGIWKDHPKSRDVEIYVDRLRNEYLSAADWETLCKTLSRPPKPNRKMKKGFRWYRTKTV</sequence>
<evidence type="ECO:0000313" key="2">
    <source>
        <dbReference type="EMBL" id="OGI43499.1"/>
    </source>
</evidence>
<reference evidence="2 3" key="1">
    <citation type="journal article" date="2016" name="Nat. Commun.">
        <title>Thousands of microbial genomes shed light on interconnected biogeochemical processes in an aquifer system.</title>
        <authorList>
            <person name="Anantharaman K."/>
            <person name="Brown C.T."/>
            <person name="Hug L.A."/>
            <person name="Sharon I."/>
            <person name="Castelle C.J."/>
            <person name="Probst A.J."/>
            <person name="Thomas B.C."/>
            <person name="Singh A."/>
            <person name="Wilkins M.J."/>
            <person name="Karaoz U."/>
            <person name="Brodie E.L."/>
            <person name="Williams K.H."/>
            <person name="Hubbard S.S."/>
            <person name="Banfield J.F."/>
        </authorList>
    </citation>
    <scope>NUCLEOTIDE SEQUENCE [LARGE SCALE GENOMIC DNA]</scope>
</reference>
<dbReference type="Proteomes" id="UP000177925">
    <property type="component" value="Unassembled WGS sequence"/>
</dbReference>
<dbReference type="SUPFAM" id="SSF143120">
    <property type="entry name" value="YefM-like"/>
    <property type="match status" value="1"/>
</dbReference>
<comment type="caution">
    <text evidence="2">The sequence shown here is derived from an EMBL/GenBank/DDBJ whole genome shotgun (WGS) entry which is preliminary data.</text>
</comment>
<protein>
    <submittedName>
        <fullName evidence="2">Uncharacterized protein</fullName>
    </submittedName>
</protein>
<evidence type="ECO:0000313" key="3">
    <source>
        <dbReference type="Proteomes" id="UP000177925"/>
    </source>
</evidence>
<dbReference type="NCBIfam" id="TIGR01552">
    <property type="entry name" value="phd_fam"/>
    <property type="match status" value="1"/>
</dbReference>
<proteinExistence type="inferred from homology"/>